<reference evidence="3" key="1">
    <citation type="submission" date="2022-10" db="EMBL/GenBank/DDBJ databases">
        <title>The complete genomes of actinobacterial strains from the NBC collection.</title>
        <authorList>
            <person name="Joergensen T.S."/>
            <person name="Alvarez Arevalo M."/>
            <person name="Sterndorff E.B."/>
            <person name="Faurdal D."/>
            <person name="Vuksanovic O."/>
            <person name="Mourched A.-S."/>
            <person name="Charusanti P."/>
            <person name="Shaw S."/>
            <person name="Blin K."/>
            <person name="Weber T."/>
        </authorList>
    </citation>
    <scope>NUCLEOTIDE SEQUENCE</scope>
    <source>
        <strain evidence="3">NBC_00283</strain>
    </source>
</reference>
<dbReference type="RefSeq" id="WP_328775876.1">
    <property type="nucleotide sequence ID" value="NZ_CP108057.1"/>
</dbReference>
<evidence type="ECO:0000256" key="2">
    <source>
        <dbReference type="SAM" id="SignalP"/>
    </source>
</evidence>
<organism evidence="3 4">
    <name type="scientific">Streptomyces goshikiensis</name>
    <dbReference type="NCBI Taxonomy" id="1942"/>
    <lineage>
        <taxon>Bacteria</taxon>
        <taxon>Bacillati</taxon>
        <taxon>Actinomycetota</taxon>
        <taxon>Actinomycetes</taxon>
        <taxon>Kitasatosporales</taxon>
        <taxon>Streptomycetaceae</taxon>
        <taxon>Streptomyces</taxon>
    </lineage>
</organism>
<feature type="compositionally biased region" description="Low complexity" evidence="1">
    <location>
        <begin position="28"/>
        <end position="41"/>
    </location>
</feature>
<dbReference type="EMBL" id="CP108057">
    <property type="protein sequence ID" value="WUO46594.1"/>
    <property type="molecule type" value="Genomic_DNA"/>
</dbReference>
<keyword evidence="4" id="KW-1185">Reference proteome</keyword>
<accession>A0ABZ1RJA1</accession>
<sequence length="164" mass="16277">MRGLRVVGAALVSVVVLCACGAGGGSGEASASPTASATPSASAPPSPSPSPSAAESLVRMTRTGGFAGRTSSVLVKGDGSWTRLDGDAKPTGSGKLTPEELERLRSALAAADFAHLPRVSKSGTPVYDGFEYTIVHGGFEVVTADGSVPPALQDVLSALPPSEG</sequence>
<keyword evidence="2" id="KW-0732">Signal</keyword>
<protein>
    <recommendedName>
        <fullName evidence="5">Lipoprotein</fullName>
    </recommendedName>
</protein>
<evidence type="ECO:0008006" key="5">
    <source>
        <dbReference type="Google" id="ProtNLM"/>
    </source>
</evidence>
<feature type="signal peptide" evidence="2">
    <location>
        <begin position="1"/>
        <end position="31"/>
    </location>
</feature>
<dbReference type="PROSITE" id="PS51257">
    <property type="entry name" value="PROKAR_LIPOPROTEIN"/>
    <property type="match status" value="1"/>
</dbReference>
<feature type="region of interest" description="Disordered" evidence="1">
    <location>
        <begin position="77"/>
        <end position="96"/>
    </location>
</feature>
<feature type="chain" id="PRO_5047471548" description="Lipoprotein" evidence="2">
    <location>
        <begin position="32"/>
        <end position="164"/>
    </location>
</feature>
<evidence type="ECO:0000256" key="1">
    <source>
        <dbReference type="SAM" id="MobiDB-lite"/>
    </source>
</evidence>
<gene>
    <name evidence="3" type="ORF">OHU17_12470</name>
</gene>
<feature type="region of interest" description="Disordered" evidence="1">
    <location>
        <begin position="28"/>
        <end position="72"/>
    </location>
</feature>
<name>A0ABZ1RJA1_9ACTN</name>
<dbReference type="Proteomes" id="UP001432075">
    <property type="component" value="Chromosome"/>
</dbReference>
<proteinExistence type="predicted"/>
<evidence type="ECO:0000313" key="4">
    <source>
        <dbReference type="Proteomes" id="UP001432075"/>
    </source>
</evidence>
<evidence type="ECO:0000313" key="3">
    <source>
        <dbReference type="EMBL" id="WUO46594.1"/>
    </source>
</evidence>